<protein>
    <submittedName>
        <fullName evidence="1">Uncharacterized protein</fullName>
    </submittedName>
</protein>
<dbReference type="EMBL" id="QOUW02000084">
    <property type="protein sequence ID" value="RIW09401.1"/>
    <property type="molecule type" value="Genomic_DNA"/>
</dbReference>
<evidence type="ECO:0000313" key="1">
    <source>
        <dbReference type="EMBL" id="RIW09401.1"/>
    </source>
</evidence>
<reference evidence="1 2" key="1">
    <citation type="submission" date="2018-08" db="EMBL/GenBank/DDBJ databases">
        <title>Vibrio harveyi strains pathogenic to white snook Centropomus viridis Lockington (1877) and potential probiotic bacteria.</title>
        <authorList>
            <person name="Soto-Rodriguez S."/>
            <person name="Gomez-Gil B."/>
            <person name="Lozano-Olvera R."/>
        </authorList>
    </citation>
    <scope>NUCLEOTIDE SEQUENCE [LARGE SCALE GENOMIC DNA]</scope>
    <source>
        <strain evidence="1 2">CAIM 1508</strain>
    </source>
</reference>
<dbReference type="AlphaFoldDB" id="A0A8B3E8M3"/>
<proteinExistence type="predicted"/>
<evidence type="ECO:0000313" key="2">
    <source>
        <dbReference type="Proteomes" id="UP000253437"/>
    </source>
</evidence>
<name>A0A8B3E8M3_VIBHA</name>
<sequence>MEDIDYEASVSVAYLPITDPIHLPCPDMEGLINFDPIKAHRSCCLIAEIRKRHGLQQRVRVQPKPLTYVCTECGCIEPWGTVNNGTP</sequence>
<accession>A0A8B3E8M3</accession>
<organism evidence="1 2">
    <name type="scientific">Vibrio harveyi</name>
    <name type="common">Beneckea harveyi</name>
    <dbReference type="NCBI Taxonomy" id="669"/>
    <lineage>
        <taxon>Bacteria</taxon>
        <taxon>Pseudomonadati</taxon>
        <taxon>Pseudomonadota</taxon>
        <taxon>Gammaproteobacteria</taxon>
        <taxon>Vibrionales</taxon>
        <taxon>Vibrionaceae</taxon>
        <taxon>Vibrio</taxon>
    </lineage>
</organism>
<gene>
    <name evidence="1" type="ORF">DS957_018385</name>
</gene>
<comment type="caution">
    <text evidence="1">The sequence shown here is derived from an EMBL/GenBank/DDBJ whole genome shotgun (WGS) entry which is preliminary data.</text>
</comment>
<dbReference type="Proteomes" id="UP000253437">
    <property type="component" value="Unassembled WGS sequence"/>
</dbReference>